<proteinExistence type="predicted"/>
<dbReference type="Proteomes" id="UP000228987">
    <property type="component" value="Unassembled WGS sequence"/>
</dbReference>
<organism evidence="2 3">
    <name type="scientific">SAR86 cluster bacterium</name>
    <dbReference type="NCBI Taxonomy" id="2030880"/>
    <lineage>
        <taxon>Bacteria</taxon>
        <taxon>Pseudomonadati</taxon>
        <taxon>Pseudomonadota</taxon>
        <taxon>Gammaproteobacteria</taxon>
        <taxon>SAR86 cluster</taxon>
    </lineage>
</organism>
<evidence type="ECO:0000313" key="3">
    <source>
        <dbReference type="Proteomes" id="UP000228987"/>
    </source>
</evidence>
<comment type="caution">
    <text evidence="2">The sequence shown here is derived from an EMBL/GenBank/DDBJ whole genome shotgun (WGS) entry which is preliminary data.</text>
</comment>
<gene>
    <name evidence="2" type="ORF">COA71_09920</name>
</gene>
<name>A0A2A5CBL6_9GAMM</name>
<keyword evidence="1" id="KW-0732">Signal</keyword>
<dbReference type="EMBL" id="NVWI01000007">
    <property type="protein sequence ID" value="PCJ40908.1"/>
    <property type="molecule type" value="Genomic_DNA"/>
</dbReference>
<feature type="chain" id="PRO_5012879004" evidence="1">
    <location>
        <begin position="25"/>
        <end position="300"/>
    </location>
</feature>
<reference evidence="3" key="1">
    <citation type="submission" date="2017-08" db="EMBL/GenBank/DDBJ databases">
        <title>A dynamic microbial community with high functional redundancy inhabits the cold, oxic subseafloor aquifer.</title>
        <authorList>
            <person name="Tully B.J."/>
            <person name="Wheat C.G."/>
            <person name="Glazer B.T."/>
            <person name="Huber J.A."/>
        </authorList>
    </citation>
    <scope>NUCLEOTIDE SEQUENCE [LARGE SCALE GENOMIC DNA]</scope>
</reference>
<protein>
    <submittedName>
        <fullName evidence="2">Uncharacterized protein</fullName>
    </submittedName>
</protein>
<feature type="signal peptide" evidence="1">
    <location>
        <begin position="1"/>
        <end position="24"/>
    </location>
</feature>
<accession>A0A2A5CBL6</accession>
<dbReference type="AlphaFoldDB" id="A0A2A5CBL6"/>
<evidence type="ECO:0000256" key="1">
    <source>
        <dbReference type="SAM" id="SignalP"/>
    </source>
</evidence>
<evidence type="ECO:0000313" key="2">
    <source>
        <dbReference type="EMBL" id="PCJ40908.1"/>
    </source>
</evidence>
<sequence>MRLLLKQLAGILALGLLGISSAQADGIYGHWNPIMHEDQLERGPGPMAGDYAGLPINDAARQRADAWTASLLTVPEHQCKPHPATYGFRGVGNLRVWQVIDEETQELTAIRTHISWQAQKRVIWMDGREHPDEMYPHTWGGFSTGHFQGETLVVETTHIKNSWMRRNGLAFSDAATMLEYFTPHGDTMTHVMMVSDPAYLEDVFIKTNGFSARAQSSMAPYPCRSATEIVRDPGEIPHYLPGQNSAPGEFAEDNGIPYEAGRGGGITMMPEYMDIVQTWRMENMTYEERIGDGIPPGNER</sequence>